<name>A0A9W7G8L9_9STRA</name>
<evidence type="ECO:0000313" key="4">
    <source>
        <dbReference type="Proteomes" id="UP001165065"/>
    </source>
</evidence>
<dbReference type="OrthoDB" id="59288at2759"/>
<dbReference type="GO" id="GO:0004553">
    <property type="term" value="F:hydrolase activity, hydrolyzing O-glycosyl compounds"/>
    <property type="evidence" value="ECO:0007669"/>
    <property type="project" value="InterPro"/>
</dbReference>
<evidence type="ECO:0000259" key="2">
    <source>
        <dbReference type="Pfam" id="PF06452"/>
    </source>
</evidence>
<proteinExistence type="predicted"/>
<dbReference type="InterPro" id="IPR010502">
    <property type="entry name" value="Carb-bd_dom_fam9"/>
</dbReference>
<accession>A0A9W7G8L9</accession>
<dbReference type="SUPFAM" id="SSF49344">
    <property type="entry name" value="CBD9-like"/>
    <property type="match status" value="1"/>
</dbReference>
<dbReference type="Gene3D" id="2.60.40.1190">
    <property type="match status" value="1"/>
</dbReference>
<comment type="caution">
    <text evidence="3">The sequence shown here is derived from an EMBL/GenBank/DDBJ whole genome shotgun (WGS) entry which is preliminary data.</text>
</comment>
<evidence type="ECO:0000256" key="1">
    <source>
        <dbReference type="SAM" id="SignalP"/>
    </source>
</evidence>
<dbReference type="EMBL" id="BRYA01001016">
    <property type="protein sequence ID" value="GMI37670.1"/>
    <property type="molecule type" value="Genomic_DNA"/>
</dbReference>
<reference evidence="4" key="1">
    <citation type="journal article" date="2023" name="Commun. Biol.">
        <title>Genome analysis of Parmales, the sister group of diatoms, reveals the evolutionary specialization of diatoms from phago-mixotrophs to photoautotrophs.</title>
        <authorList>
            <person name="Ban H."/>
            <person name="Sato S."/>
            <person name="Yoshikawa S."/>
            <person name="Yamada K."/>
            <person name="Nakamura Y."/>
            <person name="Ichinomiya M."/>
            <person name="Sato N."/>
            <person name="Blanc-Mathieu R."/>
            <person name="Endo H."/>
            <person name="Kuwata A."/>
            <person name="Ogata H."/>
        </authorList>
    </citation>
    <scope>NUCLEOTIDE SEQUENCE [LARGE SCALE GENOMIC DNA]</scope>
</reference>
<organism evidence="3 4">
    <name type="scientific">Triparma columacea</name>
    <dbReference type="NCBI Taxonomy" id="722753"/>
    <lineage>
        <taxon>Eukaryota</taxon>
        <taxon>Sar</taxon>
        <taxon>Stramenopiles</taxon>
        <taxon>Ochrophyta</taxon>
        <taxon>Bolidophyceae</taxon>
        <taxon>Parmales</taxon>
        <taxon>Triparmaceae</taxon>
        <taxon>Triparma</taxon>
    </lineage>
</organism>
<dbReference type="PANTHER" id="PTHR35532:SF5">
    <property type="entry name" value="CARBOHYDRATE-BINDING DOMAIN-CONTAINING PROTEIN"/>
    <property type="match status" value="1"/>
</dbReference>
<dbReference type="CDD" id="cd09620">
    <property type="entry name" value="CBM9_like_3"/>
    <property type="match status" value="1"/>
</dbReference>
<gene>
    <name evidence="3" type="ORF">TrCOL_g8545</name>
</gene>
<dbReference type="GO" id="GO:0030246">
    <property type="term" value="F:carbohydrate binding"/>
    <property type="evidence" value="ECO:0007669"/>
    <property type="project" value="InterPro"/>
</dbReference>
<evidence type="ECO:0000313" key="3">
    <source>
        <dbReference type="EMBL" id="GMI37670.1"/>
    </source>
</evidence>
<feature type="signal peptide" evidence="1">
    <location>
        <begin position="1"/>
        <end position="18"/>
    </location>
</feature>
<keyword evidence="4" id="KW-1185">Reference proteome</keyword>
<dbReference type="AlphaFoldDB" id="A0A9W7G8L9"/>
<protein>
    <recommendedName>
        <fullName evidence="2">Carbohydrate-binding domain-containing protein</fullName>
    </recommendedName>
</protein>
<feature type="chain" id="PRO_5040987880" description="Carbohydrate-binding domain-containing protein" evidence="1">
    <location>
        <begin position="19"/>
        <end position="405"/>
    </location>
</feature>
<dbReference type="Proteomes" id="UP001165065">
    <property type="component" value="Unassembled WGS sequence"/>
</dbReference>
<dbReference type="GO" id="GO:0016052">
    <property type="term" value="P:carbohydrate catabolic process"/>
    <property type="evidence" value="ECO:0007669"/>
    <property type="project" value="InterPro"/>
</dbReference>
<feature type="domain" description="Carbohydrate-binding" evidence="2">
    <location>
        <begin position="51"/>
        <end position="131"/>
    </location>
</feature>
<sequence>MLPLILLIFLTSPSPARSFDCTFASTYPLTYSIPYTSFPPSLTGDPSLPPWPSVPPSSPFVDITGNETLEPRLGTNFKMAYDEDYLYVLGVLEETEVWANITEDNQVIFQDNDFEVFIDPSGTNTYYKEIEVNALSSLWNLCLNVPYSDGGYENSSRVMSPSFDMLQDNKTDKHWPTLKASSKTYPSTCINDPTTVPNKGWGVELALPISGIVYNTTSSPSPKPGDFWRINFSRVEWRVLTSPPDSNGGGEYYYKDPSYPNEDNWVWSPMGVVDMHEPDKWGIVQFAHPQSEATGGTEGGGEGKVTKVTPVSRYGSWGCREVLMNVYYAQKSFYASSAKYTSDLRILDSLAPVEGACLKCGKVEIEVYDEGWRARTEVGGWRGTVNQVRKLVVEEVGDEEGELDE</sequence>
<dbReference type="Pfam" id="PF06452">
    <property type="entry name" value="CBM9_1"/>
    <property type="match status" value="1"/>
</dbReference>
<dbReference type="PANTHER" id="PTHR35532">
    <property type="entry name" value="SIMILAR TO POLYHYDROXYALKANOATE DEPOLYMERASE"/>
    <property type="match status" value="1"/>
</dbReference>
<keyword evidence="1" id="KW-0732">Signal</keyword>